<dbReference type="EMBL" id="QKRA01000001">
    <property type="protein sequence ID" value="RDL45748.1"/>
    <property type="molecule type" value="Genomic_DNA"/>
</dbReference>
<comment type="caution">
    <text evidence="1">The sequence shown here is derived from an EMBL/GenBank/DDBJ whole genome shotgun (WGS) entry which is preliminary data.</text>
</comment>
<accession>A0A370UD89</accession>
<dbReference type="Pfam" id="PF11042">
    <property type="entry name" value="DUF2750"/>
    <property type="match status" value="1"/>
</dbReference>
<evidence type="ECO:0000313" key="2">
    <source>
        <dbReference type="Proteomes" id="UP000254326"/>
    </source>
</evidence>
<dbReference type="RefSeq" id="WP_115466337.1">
    <property type="nucleotide sequence ID" value="NZ_QKRA01000001.1"/>
</dbReference>
<dbReference type="Proteomes" id="UP000254326">
    <property type="component" value="Unassembled WGS sequence"/>
</dbReference>
<keyword evidence="2" id="KW-1185">Reference proteome</keyword>
<name>A0A370UD89_9GAMM</name>
<gene>
    <name evidence="1" type="ORF">DN730_01490</name>
</gene>
<proteinExistence type="predicted"/>
<evidence type="ECO:0000313" key="1">
    <source>
        <dbReference type="EMBL" id="RDL45748.1"/>
    </source>
</evidence>
<dbReference type="InterPro" id="IPR021284">
    <property type="entry name" value="DUF2750"/>
</dbReference>
<protein>
    <submittedName>
        <fullName evidence="1">DUF2750 domain-containing protein</fullName>
    </submittedName>
</protein>
<dbReference type="AlphaFoldDB" id="A0A370UD89"/>
<organism evidence="1 2">
    <name type="scientific">Marinomonas piezotolerans</name>
    <dbReference type="NCBI Taxonomy" id="2213058"/>
    <lineage>
        <taxon>Bacteria</taxon>
        <taxon>Pseudomonadati</taxon>
        <taxon>Pseudomonadota</taxon>
        <taxon>Gammaproteobacteria</taxon>
        <taxon>Oceanospirillales</taxon>
        <taxon>Oceanospirillaceae</taxon>
        <taxon>Marinomonas</taxon>
    </lineage>
</organism>
<sequence>MISTSEYFRQTSQARYDLFIEHLYKGEPCFTLADAEGCLILTVANEKVLPLWPTSDMATDWAAKEHSGFSAFEIGQQDLVEKWLPGMSNDGFSVGVAPNMSGEGIVVQAGEFLQDIQG</sequence>
<dbReference type="OrthoDB" id="2936081at2"/>
<reference evidence="1 2" key="1">
    <citation type="submission" date="2018-06" db="EMBL/GenBank/DDBJ databases">
        <title>Marinomonas sp. YLB-05 draft genome sequence.</title>
        <authorList>
            <person name="Yu L."/>
            <person name="Tang X."/>
        </authorList>
    </citation>
    <scope>NUCLEOTIDE SEQUENCE [LARGE SCALE GENOMIC DNA]</scope>
    <source>
        <strain evidence="1 2">YLB-05</strain>
    </source>
</reference>